<protein>
    <recommendedName>
        <fullName evidence="1">diguanylate cyclase</fullName>
        <ecNumber evidence="1">2.7.7.65</ecNumber>
    </recommendedName>
</protein>
<feature type="coiled-coil region" evidence="2">
    <location>
        <begin position="85"/>
        <end position="119"/>
    </location>
</feature>
<keyword evidence="2" id="KW-0175">Coiled coil</keyword>
<evidence type="ECO:0000313" key="5">
    <source>
        <dbReference type="EMBL" id="AWN34887.1"/>
    </source>
</evidence>
<dbReference type="CDD" id="cd01949">
    <property type="entry name" value="GGDEF"/>
    <property type="match status" value="1"/>
</dbReference>
<organism evidence="5 6">
    <name type="scientific">Methylobacterium radiodurans</name>
    <dbReference type="NCBI Taxonomy" id="2202828"/>
    <lineage>
        <taxon>Bacteria</taxon>
        <taxon>Pseudomonadati</taxon>
        <taxon>Pseudomonadota</taxon>
        <taxon>Alphaproteobacteria</taxon>
        <taxon>Hyphomicrobiales</taxon>
        <taxon>Methylobacteriaceae</taxon>
        <taxon>Methylobacterium</taxon>
    </lineage>
</organism>
<dbReference type="Gene3D" id="3.30.70.270">
    <property type="match status" value="1"/>
</dbReference>
<name>A0A2U8VMR8_9HYPH</name>
<dbReference type="OrthoDB" id="9812260at2"/>
<dbReference type="KEGG" id="meti:DK427_03305"/>
<dbReference type="GO" id="GO:1902201">
    <property type="term" value="P:negative regulation of bacterial-type flagellum-dependent cell motility"/>
    <property type="evidence" value="ECO:0007669"/>
    <property type="project" value="TreeGrafter"/>
</dbReference>
<dbReference type="InterPro" id="IPR029787">
    <property type="entry name" value="Nucleotide_cyclase"/>
</dbReference>
<sequence length="294" mass="31524">MPGSRAAALKRAQEAVLRPAGDPPRSTGHSAGHEDGFSLFDAEEAIIGRADVMLARLSEMAEGVQELAGAYRRGTREQRRLVRMSDRMQLDLQRANQRMAEQQRELQALNAALSAEIEHRGRLEAELRRLVDTDHLTGALTRRRFLEIAERAWPRTAGDACLLVLDLDRFKRINDGHGHAAGDAALVAFAATCRGALRAGDAFGRMGGEEFAVLLPETGPAEGLALAEGLRRAVADTPVPTEGGMLAISVSVGLAASAVGEPLTEALKRADEALYGAKDGGRDRVRCAESRGTD</sequence>
<dbReference type="EC" id="2.7.7.65" evidence="1"/>
<gene>
    <name evidence="5" type="ORF">DK427_03305</name>
</gene>
<dbReference type="GO" id="GO:0043709">
    <property type="term" value="P:cell adhesion involved in single-species biofilm formation"/>
    <property type="evidence" value="ECO:0007669"/>
    <property type="project" value="TreeGrafter"/>
</dbReference>
<dbReference type="FunFam" id="3.30.70.270:FF:000001">
    <property type="entry name" value="Diguanylate cyclase domain protein"/>
    <property type="match status" value="1"/>
</dbReference>
<feature type="domain" description="GGDEF" evidence="4">
    <location>
        <begin position="158"/>
        <end position="290"/>
    </location>
</feature>
<dbReference type="RefSeq" id="WP_109950019.1">
    <property type="nucleotide sequence ID" value="NZ_CP029551.1"/>
</dbReference>
<dbReference type="NCBIfam" id="TIGR00254">
    <property type="entry name" value="GGDEF"/>
    <property type="match status" value="1"/>
</dbReference>
<dbReference type="GO" id="GO:0052621">
    <property type="term" value="F:diguanylate cyclase activity"/>
    <property type="evidence" value="ECO:0007669"/>
    <property type="project" value="UniProtKB-EC"/>
</dbReference>
<dbReference type="Pfam" id="PF00990">
    <property type="entry name" value="GGDEF"/>
    <property type="match status" value="1"/>
</dbReference>
<reference evidence="5 6" key="1">
    <citation type="submission" date="2018-05" db="EMBL/GenBank/DDBJ databases">
        <title>Complete Genome Sequence of Methylobacterium sp. 17Sr1-43.</title>
        <authorList>
            <person name="Srinivasan S."/>
        </authorList>
    </citation>
    <scope>NUCLEOTIDE SEQUENCE [LARGE SCALE GENOMIC DNA]</scope>
    <source>
        <strain evidence="5 6">17Sr1-43</strain>
    </source>
</reference>
<evidence type="ECO:0000313" key="6">
    <source>
        <dbReference type="Proteomes" id="UP000246058"/>
    </source>
</evidence>
<accession>A0A2U8VMR8</accession>
<evidence type="ECO:0000256" key="2">
    <source>
        <dbReference type="SAM" id="Coils"/>
    </source>
</evidence>
<dbReference type="InterPro" id="IPR043128">
    <property type="entry name" value="Rev_trsase/Diguanyl_cyclase"/>
</dbReference>
<evidence type="ECO:0000256" key="1">
    <source>
        <dbReference type="ARBA" id="ARBA00012528"/>
    </source>
</evidence>
<feature type="region of interest" description="Disordered" evidence="3">
    <location>
        <begin position="1"/>
        <end position="35"/>
    </location>
</feature>
<dbReference type="SMART" id="SM00267">
    <property type="entry name" value="GGDEF"/>
    <property type="match status" value="1"/>
</dbReference>
<keyword evidence="6" id="KW-1185">Reference proteome</keyword>
<evidence type="ECO:0000256" key="3">
    <source>
        <dbReference type="SAM" id="MobiDB-lite"/>
    </source>
</evidence>
<dbReference type="PANTHER" id="PTHR45138">
    <property type="entry name" value="REGULATORY COMPONENTS OF SENSORY TRANSDUCTION SYSTEM"/>
    <property type="match status" value="1"/>
</dbReference>
<dbReference type="InterPro" id="IPR050469">
    <property type="entry name" value="Diguanylate_Cyclase"/>
</dbReference>
<dbReference type="EMBL" id="CP029551">
    <property type="protein sequence ID" value="AWN34887.1"/>
    <property type="molecule type" value="Genomic_DNA"/>
</dbReference>
<dbReference type="PROSITE" id="PS50887">
    <property type="entry name" value="GGDEF"/>
    <property type="match status" value="1"/>
</dbReference>
<dbReference type="Proteomes" id="UP000246058">
    <property type="component" value="Chromosome"/>
</dbReference>
<dbReference type="GO" id="GO:0005886">
    <property type="term" value="C:plasma membrane"/>
    <property type="evidence" value="ECO:0007669"/>
    <property type="project" value="TreeGrafter"/>
</dbReference>
<dbReference type="PANTHER" id="PTHR45138:SF24">
    <property type="entry name" value="DIGUANYLATE CYCLASE DGCC-RELATED"/>
    <property type="match status" value="1"/>
</dbReference>
<dbReference type="InterPro" id="IPR000160">
    <property type="entry name" value="GGDEF_dom"/>
</dbReference>
<dbReference type="AlphaFoldDB" id="A0A2U8VMR8"/>
<proteinExistence type="predicted"/>
<dbReference type="SUPFAM" id="SSF55073">
    <property type="entry name" value="Nucleotide cyclase"/>
    <property type="match status" value="1"/>
</dbReference>
<evidence type="ECO:0000259" key="4">
    <source>
        <dbReference type="PROSITE" id="PS50887"/>
    </source>
</evidence>